<dbReference type="RefSeq" id="WP_098128812.1">
    <property type="nucleotide sequence ID" value="NZ_NUDP01000005.1"/>
</dbReference>
<dbReference type="AlphaFoldDB" id="A0A2A8CAW1"/>
<comment type="caution">
    <text evidence="1">The sequence shown here is derived from an EMBL/GenBank/DDBJ whole genome shotgun (WGS) entry which is preliminary data.</text>
</comment>
<dbReference type="Pfam" id="PF06854">
    <property type="entry name" value="Phage_Gp15"/>
    <property type="match status" value="1"/>
</dbReference>
<dbReference type="EMBL" id="NUDP01000005">
    <property type="protein sequence ID" value="PEM73262.1"/>
    <property type="molecule type" value="Genomic_DNA"/>
</dbReference>
<dbReference type="InterPro" id="IPR009660">
    <property type="entry name" value="Phage_A500_Gp15"/>
</dbReference>
<evidence type="ECO:0000313" key="2">
    <source>
        <dbReference type="Proteomes" id="UP000219775"/>
    </source>
</evidence>
<proteinExistence type="predicted"/>
<evidence type="ECO:0008006" key="3">
    <source>
        <dbReference type="Google" id="ProtNLM"/>
    </source>
</evidence>
<dbReference type="Proteomes" id="UP000219775">
    <property type="component" value="Unassembled WGS sequence"/>
</dbReference>
<name>A0A2A8CAW1_9BACI</name>
<protein>
    <recommendedName>
        <fullName evidence="3">Gp15</fullName>
    </recommendedName>
</protein>
<organism evidence="1 2">
    <name type="scientific">Bacillus pseudomycoides</name>
    <dbReference type="NCBI Taxonomy" id="64104"/>
    <lineage>
        <taxon>Bacteria</taxon>
        <taxon>Bacillati</taxon>
        <taxon>Bacillota</taxon>
        <taxon>Bacilli</taxon>
        <taxon>Bacillales</taxon>
        <taxon>Bacillaceae</taxon>
        <taxon>Bacillus</taxon>
        <taxon>Bacillus cereus group</taxon>
    </lineage>
</organism>
<reference evidence="1 2" key="1">
    <citation type="submission" date="2017-09" db="EMBL/GenBank/DDBJ databases">
        <title>Large-scale bioinformatics analysis of Bacillus genomes uncovers conserved roles of natural products in bacterial physiology.</title>
        <authorList>
            <consortium name="Agbiome Team Llc"/>
            <person name="Bleich R.M."/>
            <person name="Grubbs K.J."/>
            <person name="Santa Maria K.C."/>
            <person name="Allen S.E."/>
            <person name="Farag S."/>
            <person name="Shank E.A."/>
            <person name="Bowers A."/>
        </authorList>
    </citation>
    <scope>NUCLEOTIDE SEQUENCE [LARGE SCALE GENOMIC DNA]</scope>
    <source>
        <strain evidence="1 2">AFS009893</strain>
    </source>
</reference>
<evidence type="ECO:0000313" key="1">
    <source>
        <dbReference type="EMBL" id="PEM73262.1"/>
    </source>
</evidence>
<sequence>MGPRFSLTERNVDVITWGGVAIELNLSYDNILVMLQLFDDKTVSDKSKPLIALNMLVVERSLLAQLNGEQLNKLLIDIFKAKLNIDLDKKERVNEITNKDNSTDEAEEDETFQEVPIVDFTIDAERIFSSFLFDYNINLIEQQGKLLWNEFLALFNNLSEETTMKTAIKYRTCEVPKKTKDNADQVKDIKKKKAFYELPQAKAMREARELKAYEDRMRRYKEARKQLAQENKGVKPTTDD</sequence>
<gene>
    <name evidence="1" type="ORF">CN613_02040</name>
</gene>
<accession>A0A2A8CAW1</accession>